<dbReference type="KEGG" id="fln:FLA_3145"/>
<organism evidence="1 2">
    <name type="scientific">Filimonas lacunae</name>
    <dbReference type="NCBI Taxonomy" id="477680"/>
    <lineage>
        <taxon>Bacteria</taxon>
        <taxon>Pseudomonadati</taxon>
        <taxon>Bacteroidota</taxon>
        <taxon>Chitinophagia</taxon>
        <taxon>Chitinophagales</taxon>
        <taxon>Chitinophagaceae</taxon>
        <taxon>Filimonas</taxon>
    </lineage>
</organism>
<keyword evidence="2" id="KW-1185">Reference proteome</keyword>
<reference evidence="2" key="1">
    <citation type="submission" date="2017-01" db="EMBL/GenBank/DDBJ databases">
        <authorList>
            <person name="Varghese N."/>
            <person name="Submissions S."/>
        </authorList>
    </citation>
    <scope>NUCLEOTIDE SEQUENCE [LARGE SCALE GENOMIC DNA]</scope>
    <source>
        <strain evidence="2">DSM 21054</strain>
    </source>
</reference>
<dbReference type="AlphaFoldDB" id="A0A173MHQ0"/>
<dbReference type="STRING" id="477680.SAMN05421788_102250"/>
<evidence type="ECO:0000313" key="1">
    <source>
        <dbReference type="EMBL" id="SIS94692.1"/>
    </source>
</evidence>
<dbReference type="Pfam" id="PF13585">
    <property type="entry name" value="CHU_C"/>
    <property type="match status" value="1"/>
</dbReference>
<dbReference type="NCBIfam" id="TIGR04131">
    <property type="entry name" value="Bac_Flav_CTERM"/>
    <property type="match status" value="1"/>
</dbReference>
<accession>A0A173MHQ0</accession>
<dbReference type="Proteomes" id="UP000186917">
    <property type="component" value="Unassembled WGS sequence"/>
</dbReference>
<proteinExistence type="predicted"/>
<evidence type="ECO:0000313" key="2">
    <source>
        <dbReference type="Proteomes" id="UP000186917"/>
    </source>
</evidence>
<sequence length="145" mass="15960">MVSYQWSPSTYLSDAFINNPVVLLTDNILYTVTGTDANGCSNTALAALVIGAECDVFPVPNAFTPNGDGRNDVFRILSYSTPLTYSKQIFNRFGDKVFSSNNIAIGWDGNYKDHLTDEGTYVYIISITDREGKVITKKGTVVLLR</sequence>
<protein>
    <submittedName>
        <fullName evidence="1">Gliding motility-associated C-terminal domain-containing protein</fullName>
    </submittedName>
</protein>
<name>A0A173MHQ0_9BACT</name>
<gene>
    <name evidence="1" type="ORF">SAMN05421788_102250</name>
</gene>
<dbReference type="EMBL" id="FTOR01000002">
    <property type="protein sequence ID" value="SIS94692.1"/>
    <property type="molecule type" value="Genomic_DNA"/>
</dbReference>
<dbReference type="InterPro" id="IPR026341">
    <property type="entry name" value="T9SS_type_B"/>
</dbReference>